<dbReference type="Proteomes" id="UP000790377">
    <property type="component" value="Unassembled WGS sequence"/>
</dbReference>
<name>A0ACB8AAI0_9AGAM</name>
<protein>
    <submittedName>
        <fullName evidence="1">Uncharacterized protein</fullName>
    </submittedName>
</protein>
<evidence type="ECO:0000313" key="1">
    <source>
        <dbReference type="EMBL" id="KAH7910226.1"/>
    </source>
</evidence>
<gene>
    <name evidence="1" type="ORF">BJ138DRAFT_1153417</name>
</gene>
<evidence type="ECO:0000313" key="2">
    <source>
        <dbReference type="Proteomes" id="UP000790377"/>
    </source>
</evidence>
<dbReference type="EMBL" id="MU267722">
    <property type="protein sequence ID" value="KAH7910226.1"/>
    <property type="molecule type" value="Genomic_DNA"/>
</dbReference>
<comment type="caution">
    <text evidence="1">The sequence shown here is derived from an EMBL/GenBank/DDBJ whole genome shotgun (WGS) entry which is preliminary data.</text>
</comment>
<keyword evidence="2" id="KW-1185">Reference proteome</keyword>
<proteinExistence type="predicted"/>
<sequence>MGNRTGHHDNTIRTAIKAIEDEVLELKKEEDELLTRLRLLQDTITHKRALARNLKSSLVLVNRLPNEILLMCFGQVVQDWVDRNAVADERIVAFYEWAPNADHDLPCTLSLAISHVSHRWRQLAINTPSLWTDLVITPNFERHLDVFQDFLHRADIMPIAANFHPLGPGSMLSSTGVLLTEAIMQLIHMQQINELTFLGSDSVLSCFPPSMAFNRLTALRISGNYHVPELTFSYLRRLLSATPQLKTLELQLDKLLDVAEDADEAVITFPMLENLTVIEPNPFVCKLLDSLSCQSAPGLRQLKFPMVRNLTLSCSLQCDRLETDLIHAFPRVTHLTVRSPSLFYKSEEPGSLATPAFQCLQQLTFDFCIRGRR</sequence>
<organism evidence="1 2">
    <name type="scientific">Hygrophoropsis aurantiaca</name>
    <dbReference type="NCBI Taxonomy" id="72124"/>
    <lineage>
        <taxon>Eukaryota</taxon>
        <taxon>Fungi</taxon>
        <taxon>Dikarya</taxon>
        <taxon>Basidiomycota</taxon>
        <taxon>Agaricomycotina</taxon>
        <taxon>Agaricomycetes</taxon>
        <taxon>Agaricomycetidae</taxon>
        <taxon>Boletales</taxon>
        <taxon>Coniophorineae</taxon>
        <taxon>Hygrophoropsidaceae</taxon>
        <taxon>Hygrophoropsis</taxon>
    </lineage>
</organism>
<reference evidence="1" key="1">
    <citation type="journal article" date="2021" name="New Phytol.">
        <title>Evolutionary innovations through gain and loss of genes in the ectomycorrhizal Boletales.</title>
        <authorList>
            <person name="Wu G."/>
            <person name="Miyauchi S."/>
            <person name="Morin E."/>
            <person name="Kuo A."/>
            <person name="Drula E."/>
            <person name="Varga T."/>
            <person name="Kohler A."/>
            <person name="Feng B."/>
            <person name="Cao Y."/>
            <person name="Lipzen A."/>
            <person name="Daum C."/>
            <person name="Hundley H."/>
            <person name="Pangilinan J."/>
            <person name="Johnson J."/>
            <person name="Barry K."/>
            <person name="LaButti K."/>
            <person name="Ng V."/>
            <person name="Ahrendt S."/>
            <person name="Min B."/>
            <person name="Choi I.G."/>
            <person name="Park H."/>
            <person name="Plett J.M."/>
            <person name="Magnuson J."/>
            <person name="Spatafora J.W."/>
            <person name="Nagy L.G."/>
            <person name="Henrissat B."/>
            <person name="Grigoriev I.V."/>
            <person name="Yang Z.L."/>
            <person name="Xu J."/>
            <person name="Martin F.M."/>
        </authorList>
    </citation>
    <scope>NUCLEOTIDE SEQUENCE</scope>
    <source>
        <strain evidence="1">ATCC 28755</strain>
    </source>
</reference>
<accession>A0ACB8AAI0</accession>